<reference evidence="2" key="1">
    <citation type="journal article" date="2017" name="J. Phycol.">
        <title>Analysis of chloroplast genomes and a supermatrix inform reclassification of the Rhodomelaceae (Rhodophyta).</title>
        <authorList>
            <person name="Diaz-Tapia P."/>
            <person name="Maggs C.A."/>
            <person name="West J.A."/>
            <person name="Verbruggen H."/>
        </authorList>
    </citation>
    <scope>NUCLEOTIDE SEQUENCE</scope>
    <source>
        <strain evidence="2">PD1388</strain>
    </source>
</reference>
<keyword evidence="1" id="KW-0472">Membrane</keyword>
<sequence length="311" mass="37297">MIKYWPNQQSINLNNAIVDLFFSTEKKLRLKQNNISNQYLYIDILNNTSKNKLLKVILSEFKQLILDLVELNLNKNNLTKLNKKIWKIFISRVCKKFLLTLKSKNINTTITLDNDYNQLIEYLLIYLTLGSSKIDNNIFLFEPTYTPYNHVQILFENFIIQISNIIMKKLVNNLNNSYNISNFLRTQKICNKLYTSNRSTVLFFNNLRWQNFIYSYIYEIKSLYNERQQVWLISKIGIVTKYIYFSKINKIKKFNQLNTIFILWLELKDIIIPKIERLIIQIAKYVLFCSINLFSNIILILIRIIVFYLNK</sequence>
<dbReference type="InterPro" id="IPR017077">
    <property type="entry name" value="Uncharacterised_Ycf55_algae"/>
</dbReference>
<evidence type="ECO:0000313" key="2">
    <source>
        <dbReference type="EMBL" id="ARW67354.1"/>
    </source>
</evidence>
<geneLocation type="chloroplast" evidence="2"/>
<keyword evidence="2" id="KW-0150">Chloroplast</keyword>
<gene>
    <name evidence="2" type="primary">ycf55</name>
</gene>
<protein>
    <submittedName>
        <fullName evidence="2">Uncharacterized protein</fullName>
    </submittedName>
</protein>
<dbReference type="InterPro" id="IPR022552">
    <property type="entry name" value="UPF_Ycf55"/>
</dbReference>
<accession>A0A1Z1MNM1</accession>
<keyword evidence="1" id="KW-1133">Transmembrane helix</keyword>
<dbReference type="PIRSF" id="PIRSF036962">
    <property type="entry name" value="UCP036962_SignTr_Ycf55"/>
    <property type="match status" value="1"/>
</dbReference>
<dbReference type="AlphaFoldDB" id="A0A1Z1MNM1"/>
<evidence type="ECO:0000256" key="1">
    <source>
        <dbReference type="SAM" id="Phobius"/>
    </source>
</evidence>
<keyword evidence="1" id="KW-0812">Transmembrane</keyword>
<dbReference type="GeneID" id="33360656"/>
<name>A0A1Z1MNM1_9FLOR</name>
<feature type="transmembrane region" description="Helical" evidence="1">
    <location>
        <begin position="285"/>
        <end position="309"/>
    </location>
</feature>
<dbReference type="Pfam" id="PF12452">
    <property type="entry name" value="DUF3685"/>
    <property type="match status" value="1"/>
</dbReference>
<dbReference type="EMBL" id="MF101447">
    <property type="protein sequence ID" value="ARW67354.1"/>
    <property type="molecule type" value="Genomic_DNA"/>
</dbReference>
<keyword evidence="2" id="KW-0934">Plastid</keyword>
<dbReference type="RefSeq" id="YP_009398168.1">
    <property type="nucleotide sequence ID" value="NC_035291.1"/>
</dbReference>
<proteinExistence type="predicted"/>
<organism evidence="2">
    <name type="scientific">Thaumatella adunca</name>
    <dbReference type="NCBI Taxonomy" id="2006976"/>
    <lineage>
        <taxon>Eukaryota</taxon>
        <taxon>Rhodophyta</taxon>
        <taxon>Florideophyceae</taxon>
        <taxon>Rhodymeniophycidae</taxon>
        <taxon>Ceramiales</taxon>
        <taxon>Rhodomelaceae</taxon>
        <taxon>Thaumatella</taxon>
    </lineage>
</organism>